<dbReference type="GO" id="GO:0008168">
    <property type="term" value="F:methyltransferase activity"/>
    <property type="evidence" value="ECO:0007669"/>
    <property type="project" value="UniProtKB-KW"/>
</dbReference>
<feature type="domain" description="Methyltransferase" evidence="1">
    <location>
        <begin position="47"/>
        <end position="137"/>
    </location>
</feature>
<dbReference type="InterPro" id="IPR050508">
    <property type="entry name" value="Methyltransf_Superfamily"/>
</dbReference>
<dbReference type="GO" id="GO:0032259">
    <property type="term" value="P:methylation"/>
    <property type="evidence" value="ECO:0007669"/>
    <property type="project" value="UniProtKB-KW"/>
</dbReference>
<organism evidence="2 3">
    <name type="scientific">Nocardioides luti</name>
    <dbReference type="NCBI Taxonomy" id="2761101"/>
    <lineage>
        <taxon>Bacteria</taxon>
        <taxon>Bacillati</taxon>
        <taxon>Actinomycetota</taxon>
        <taxon>Actinomycetes</taxon>
        <taxon>Propionibacteriales</taxon>
        <taxon>Nocardioidaceae</taxon>
        <taxon>Nocardioides</taxon>
    </lineage>
</organism>
<dbReference type="PANTHER" id="PTHR42912:SF45">
    <property type="entry name" value="23S RRNA (GUANINE(745)-N(1))-METHYLTRANSFERASE"/>
    <property type="match status" value="1"/>
</dbReference>
<gene>
    <name evidence="2" type="ORF">H5V45_03570</name>
</gene>
<keyword evidence="3" id="KW-1185">Reference proteome</keyword>
<dbReference type="AlphaFoldDB" id="A0A7X0RDN5"/>
<protein>
    <submittedName>
        <fullName evidence="2">Class I SAM-dependent methyltransferase</fullName>
    </submittedName>
</protein>
<evidence type="ECO:0000313" key="2">
    <source>
        <dbReference type="EMBL" id="MBB6626394.1"/>
    </source>
</evidence>
<reference evidence="2 3" key="1">
    <citation type="submission" date="2020-08" db="EMBL/GenBank/DDBJ databases">
        <authorList>
            <person name="Seo M.-J."/>
        </authorList>
    </citation>
    <scope>NUCLEOTIDE SEQUENCE [LARGE SCALE GENOMIC DNA]</scope>
    <source>
        <strain evidence="2 3">KIGAM211</strain>
    </source>
</reference>
<dbReference type="PANTHER" id="PTHR42912">
    <property type="entry name" value="METHYLTRANSFERASE"/>
    <property type="match status" value="1"/>
</dbReference>
<dbReference type="EMBL" id="JACKXE010000001">
    <property type="protein sequence ID" value="MBB6626394.1"/>
    <property type="molecule type" value="Genomic_DNA"/>
</dbReference>
<sequence length="211" mass="22076">MQHAYDTVAADYAARLPDTRAETPLDLAMVDAFAEAVVGAAGGDGLVLDAGCGTGRMSRHLAGRGLRTVGLDLSHGMVTMARRAQPGTSYVVGALGALPYADASFAGVLLWYSTIHTPPDEQSALLSEAARVLRPGGHLLVGFQAGTGVRDVAPAYRALGHEVVLERHLASPDEMGTRLADAGLVEVARLVRRAVGSERDDQAALLARRPD</sequence>
<dbReference type="CDD" id="cd02440">
    <property type="entry name" value="AdoMet_MTases"/>
    <property type="match status" value="1"/>
</dbReference>
<dbReference type="SUPFAM" id="SSF53335">
    <property type="entry name" value="S-adenosyl-L-methionine-dependent methyltransferases"/>
    <property type="match status" value="1"/>
</dbReference>
<dbReference type="Pfam" id="PF13649">
    <property type="entry name" value="Methyltransf_25"/>
    <property type="match status" value="1"/>
</dbReference>
<evidence type="ECO:0000259" key="1">
    <source>
        <dbReference type="Pfam" id="PF13649"/>
    </source>
</evidence>
<dbReference type="Gene3D" id="3.40.50.150">
    <property type="entry name" value="Vaccinia Virus protein VP39"/>
    <property type="match status" value="1"/>
</dbReference>
<dbReference type="InterPro" id="IPR041698">
    <property type="entry name" value="Methyltransf_25"/>
</dbReference>
<evidence type="ECO:0000313" key="3">
    <source>
        <dbReference type="Proteomes" id="UP000523955"/>
    </source>
</evidence>
<dbReference type="InterPro" id="IPR029063">
    <property type="entry name" value="SAM-dependent_MTases_sf"/>
</dbReference>
<proteinExistence type="predicted"/>
<dbReference type="Proteomes" id="UP000523955">
    <property type="component" value="Unassembled WGS sequence"/>
</dbReference>
<comment type="caution">
    <text evidence="2">The sequence shown here is derived from an EMBL/GenBank/DDBJ whole genome shotgun (WGS) entry which is preliminary data.</text>
</comment>
<keyword evidence="2" id="KW-0489">Methyltransferase</keyword>
<keyword evidence="2" id="KW-0808">Transferase</keyword>
<accession>A0A7X0RDN5</accession>
<name>A0A7X0RDN5_9ACTN</name>